<evidence type="ECO:0000259" key="1">
    <source>
        <dbReference type="Pfam" id="PF24626"/>
    </source>
</evidence>
<gene>
    <name evidence="2" type="ORF">MA16_Dca013543</name>
</gene>
<evidence type="ECO:0000313" key="2">
    <source>
        <dbReference type="EMBL" id="PKU65398.1"/>
    </source>
</evidence>
<dbReference type="AlphaFoldDB" id="A0A2I0VPQ9"/>
<reference evidence="2 3" key="1">
    <citation type="journal article" date="2016" name="Sci. Rep.">
        <title>The Dendrobium catenatum Lindl. genome sequence provides insights into polysaccharide synthase, floral development and adaptive evolution.</title>
        <authorList>
            <person name="Zhang G.Q."/>
            <person name="Xu Q."/>
            <person name="Bian C."/>
            <person name="Tsai W.C."/>
            <person name="Yeh C.M."/>
            <person name="Liu K.W."/>
            <person name="Yoshida K."/>
            <person name="Zhang L.S."/>
            <person name="Chang S.B."/>
            <person name="Chen F."/>
            <person name="Shi Y."/>
            <person name="Su Y.Y."/>
            <person name="Zhang Y.Q."/>
            <person name="Chen L.J."/>
            <person name="Yin Y."/>
            <person name="Lin M."/>
            <person name="Huang H."/>
            <person name="Deng H."/>
            <person name="Wang Z.W."/>
            <person name="Zhu S.L."/>
            <person name="Zhao X."/>
            <person name="Deng C."/>
            <person name="Niu S.C."/>
            <person name="Huang J."/>
            <person name="Wang M."/>
            <person name="Liu G.H."/>
            <person name="Yang H.J."/>
            <person name="Xiao X.J."/>
            <person name="Hsiao Y.Y."/>
            <person name="Wu W.L."/>
            <person name="Chen Y.Y."/>
            <person name="Mitsuda N."/>
            <person name="Ohme-Takagi M."/>
            <person name="Luo Y.B."/>
            <person name="Van de Peer Y."/>
            <person name="Liu Z.J."/>
        </authorList>
    </citation>
    <scope>NUCLEOTIDE SEQUENCE [LARGE SCALE GENOMIC DNA]</scope>
    <source>
        <tissue evidence="2">The whole plant</tissue>
    </source>
</reference>
<dbReference type="STRING" id="906689.A0A2I0VPQ9"/>
<keyword evidence="3" id="KW-1185">Reference proteome</keyword>
<dbReference type="InterPro" id="IPR056924">
    <property type="entry name" value="SH3_Tf2-1"/>
</dbReference>
<name>A0A2I0VPQ9_9ASPA</name>
<proteinExistence type="predicted"/>
<dbReference type="Pfam" id="PF24626">
    <property type="entry name" value="SH3_Tf2-1"/>
    <property type="match status" value="1"/>
</dbReference>
<dbReference type="PANTHER" id="PTHR35046:SF26">
    <property type="entry name" value="RNA-DIRECTED DNA POLYMERASE"/>
    <property type="match status" value="1"/>
</dbReference>
<dbReference type="EMBL" id="KZ503342">
    <property type="protein sequence ID" value="PKU65398.1"/>
    <property type="molecule type" value="Genomic_DNA"/>
</dbReference>
<reference evidence="2 3" key="2">
    <citation type="journal article" date="2017" name="Nature">
        <title>The Apostasia genome and the evolution of orchids.</title>
        <authorList>
            <person name="Zhang G.Q."/>
            <person name="Liu K.W."/>
            <person name="Li Z."/>
            <person name="Lohaus R."/>
            <person name="Hsiao Y.Y."/>
            <person name="Niu S.C."/>
            <person name="Wang J.Y."/>
            <person name="Lin Y.C."/>
            <person name="Xu Q."/>
            <person name="Chen L.J."/>
            <person name="Yoshida K."/>
            <person name="Fujiwara S."/>
            <person name="Wang Z.W."/>
            <person name="Zhang Y.Q."/>
            <person name="Mitsuda N."/>
            <person name="Wang M."/>
            <person name="Liu G.H."/>
            <person name="Pecoraro L."/>
            <person name="Huang H.X."/>
            <person name="Xiao X.J."/>
            <person name="Lin M."/>
            <person name="Wu X.Y."/>
            <person name="Wu W.L."/>
            <person name="Chen Y.Y."/>
            <person name="Chang S.B."/>
            <person name="Sakamoto S."/>
            <person name="Ohme-Takagi M."/>
            <person name="Yagi M."/>
            <person name="Zeng S.J."/>
            <person name="Shen C.Y."/>
            <person name="Yeh C.M."/>
            <person name="Luo Y.B."/>
            <person name="Tsai W.C."/>
            <person name="Van de Peer Y."/>
            <person name="Liu Z.J."/>
        </authorList>
    </citation>
    <scope>NUCLEOTIDE SEQUENCE [LARGE SCALE GENOMIC DNA]</scope>
    <source>
        <tissue evidence="2">The whole plant</tissue>
    </source>
</reference>
<feature type="domain" description="Tf2-1-like SH3-like" evidence="1">
    <location>
        <begin position="77"/>
        <end position="139"/>
    </location>
</feature>
<sequence>MTNRSTGKTPFSIVYTKQPNTALDISVLPKCKSNAAATFTDRFTEMLSNVRQQLIQANQKYKTAADVHRRQRLFNVGDLVMVRLRRERFPSGTYSKLARRKIGPLLITKKINDNAYTVALPADCNTSPTFNVSDIWPYVPPDDGLLQFSSSESSSSETGED</sequence>
<organism evidence="2 3">
    <name type="scientific">Dendrobium catenatum</name>
    <dbReference type="NCBI Taxonomy" id="906689"/>
    <lineage>
        <taxon>Eukaryota</taxon>
        <taxon>Viridiplantae</taxon>
        <taxon>Streptophyta</taxon>
        <taxon>Embryophyta</taxon>
        <taxon>Tracheophyta</taxon>
        <taxon>Spermatophyta</taxon>
        <taxon>Magnoliopsida</taxon>
        <taxon>Liliopsida</taxon>
        <taxon>Asparagales</taxon>
        <taxon>Orchidaceae</taxon>
        <taxon>Epidendroideae</taxon>
        <taxon>Malaxideae</taxon>
        <taxon>Dendrobiinae</taxon>
        <taxon>Dendrobium</taxon>
    </lineage>
</organism>
<protein>
    <recommendedName>
        <fullName evidence="1">Tf2-1-like SH3-like domain-containing protein</fullName>
    </recommendedName>
</protein>
<evidence type="ECO:0000313" key="3">
    <source>
        <dbReference type="Proteomes" id="UP000233837"/>
    </source>
</evidence>
<accession>A0A2I0VPQ9</accession>
<dbReference type="Proteomes" id="UP000233837">
    <property type="component" value="Unassembled WGS sequence"/>
</dbReference>
<dbReference type="PANTHER" id="PTHR35046">
    <property type="entry name" value="ZINC KNUCKLE (CCHC-TYPE) FAMILY PROTEIN"/>
    <property type="match status" value="1"/>
</dbReference>